<proteinExistence type="predicted"/>
<reference evidence="8" key="1">
    <citation type="submission" date="2021-02" db="EMBL/GenBank/DDBJ databases">
        <authorList>
            <person name="Nowell W R."/>
        </authorList>
    </citation>
    <scope>NUCLEOTIDE SEQUENCE</scope>
</reference>
<dbReference type="SUPFAM" id="SSF49562">
    <property type="entry name" value="C2 domain (Calcium/lipid-binding domain, CaLB)"/>
    <property type="match status" value="1"/>
</dbReference>
<comment type="caution">
    <text evidence="8">The sequence shown here is derived from an EMBL/GenBank/DDBJ whole genome shotgun (WGS) entry which is preliminary data.</text>
</comment>
<dbReference type="Proteomes" id="UP000663864">
    <property type="component" value="Unassembled WGS sequence"/>
</dbReference>
<gene>
    <name evidence="11" type="ORF">JBS370_LOCUS34832</name>
    <name evidence="10" type="ORF">JXQ802_LOCUS46215</name>
    <name evidence="8" type="ORF">PYM288_LOCUS30488</name>
    <name evidence="9" type="ORF">ZHD862_LOCUS32681</name>
</gene>
<dbReference type="PROSITE" id="PS50004">
    <property type="entry name" value="C2"/>
    <property type="match status" value="1"/>
</dbReference>
<dbReference type="PANTHER" id="PTHR12546:SF33">
    <property type="entry name" value="SPERM VESICLE FUSION PROTEIN FER-1"/>
    <property type="match status" value="1"/>
</dbReference>
<keyword evidence="4" id="KW-1133">Transmembrane helix</keyword>
<dbReference type="CDD" id="cd08374">
    <property type="entry name" value="C2F_Ferlin"/>
    <property type="match status" value="1"/>
</dbReference>
<feature type="domain" description="C2" evidence="7">
    <location>
        <begin position="70"/>
        <end position="197"/>
    </location>
</feature>
<dbReference type="GO" id="GO:0007009">
    <property type="term" value="P:plasma membrane organization"/>
    <property type="evidence" value="ECO:0007669"/>
    <property type="project" value="TreeGrafter"/>
</dbReference>
<keyword evidence="5" id="KW-0472">Membrane</keyword>
<comment type="subcellular location">
    <subcellularLocation>
        <location evidence="1">Membrane</location>
        <topology evidence="1">Single-pass membrane protein</topology>
    </subcellularLocation>
</comment>
<protein>
    <recommendedName>
        <fullName evidence="7">C2 domain-containing protein</fullName>
    </recommendedName>
</protein>
<dbReference type="InterPro" id="IPR037721">
    <property type="entry name" value="Ferlin"/>
</dbReference>
<dbReference type="Gene3D" id="2.60.40.150">
    <property type="entry name" value="C2 domain"/>
    <property type="match status" value="1"/>
</dbReference>
<dbReference type="Proteomes" id="UP000663854">
    <property type="component" value="Unassembled WGS sequence"/>
</dbReference>
<dbReference type="EMBL" id="CAJNOL010004099">
    <property type="protein sequence ID" value="CAF1580954.1"/>
    <property type="molecule type" value="Genomic_DNA"/>
</dbReference>
<organism evidence="8 12">
    <name type="scientific">Rotaria sordida</name>
    <dbReference type="NCBI Taxonomy" id="392033"/>
    <lineage>
        <taxon>Eukaryota</taxon>
        <taxon>Metazoa</taxon>
        <taxon>Spiralia</taxon>
        <taxon>Gnathifera</taxon>
        <taxon>Rotifera</taxon>
        <taxon>Eurotatoria</taxon>
        <taxon>Bdelloidea</taxon>
        <taxon>Philodinida</taxon>
        <taxon>Philodinidae</taxon>
        <taxon>Rotaria</taxon>
    </lineage>
</organism>
<evidence type="ECO:0000256" key="4">
    <source>
        <dbReference type="ARBA" id="ARBA00022989"/>
    </source>
</evidence>
<dbReference type="EMBL" id="CAJOBD010011424">
    <property type="protein sequence ID" value="CAF4167466.1"/>
    <property type="molecule type" value="Genomic_DNA"/>
</dbReference>
<evidence type="ECO:0000256" key="5">
    <source>
        <dbReference type="ARBA" id="ARBA00023136"/>
    </source>
</evidence>
<evidence type="ECO:0000313" key="13">
    <source>
        <dbReference type="Proteomes" id="UP000663870"/>
    </source>
</evidence>
<dbReference type="Proteomes" id="UP000663836">
    <property type="component" value="Unassembled WGS sequence"/>
</dbReference>
<dbReference type="EMBL" id="CAJNOT010003606">
    <property type="protein sequence ID" value="CAF1392200.1"/>
    <property type="molecule type" value="Genomic_DNA"/>
</dbReference>
<dbReference type="InterPro" id="IPR037725">
    <property type="entry name" value="C2F_Ferlin"/>
</dbReference>
<evidence type="ECO:0000313" key="9">
    <source>
        <dbReference type="EMBL" id="CAF1392200.1"/>
    </source>
</evidence>
<evidence type="ECO:0000256" key="6">
    <source>
        <dbReference type="SAM" id="MobiDB-lite"/>
    </source>
</evidence>
<dbReference type="Pfam" id="PF00168">
    <property type="entry name" value="C2"/>
    <property type="match status" value="1"/>
</dbReference>
<name>A0A815ENT8_9BILA</name>
<sequence length="284" mass="32199">MKSNDETSKCHHSTSRVWGEGVDEERLALYILHELRLCPEHVETRPLFNPLQPLIERGRLELFVDIFPKSQGSPGSSFTITSRKPKPYVLRCIIWNTNDVILQETSITGEKMSDIYVKGWMSGIEDDVQKTDIHYRCISVKKKEHFWSYDATELTISPVLNLRAWDNDKFSADDFLGALTLDLNRLYKPAKDSDFCTLGILNDDASSCISLFEKKGVKGWWPCVNVEGEDLELTGKIELELEILTEEEAHARPAGRGREEPNKNPIVNDGVVGAQRNCSSDLIT</sequence>
<dbReference type="InterPro" id="IPR000008">
    <property type="entry name" value="C2_dom"/>
</dbReference>
<keyword evidence="13" id="KW-1185">Reference proteome</keyword>
<evidence type="ECO:0000313" key="8">
    <source>
        <dbReference type="EMBL" id="CAF1312497.1"/>
    </source>
</evidence>
<evidence type="ECO:0000313" key="12">
    <source>
        <dbReference type="Proteomes" id="UP000663854"/>
    </source>
</evidence>
<feature type="region of interest" description="Disordered" evidence="6">
    <location>
        <begin position="248"/>
        <end position="272"/>
    </location>
</feature>
<evidence type="ECO:0000256" key="2">
    <source>
        <dbReference type="ARBA" id="ARBA00022692"/>
    </source>
</evidence>
<evidence type="ECO:0000259" key="7">
    <source>
        <dbReference type="PROSITE" id="PS50004"/>
    </source>
</evidence>
<keyword evidence="3" id="KW-0677">Repeat</keyword>
<dbReference type="GO" id="GO:0016020">
    <property type="term" value="C:membrane"/>
    <property type="evidence" value="ECO:0007669"/>
    <property type="project" value="UniProtKB-SubCell"/>
</dbReference>
<evidence type="ECO:0000313" key="11">
    <source>
        <dbReference type="EMBL" id="CAF4167466.1"/>
    </source>
</evidence>
<dbReference type="EMBL" id="CAJNOH010002836">
    <property type="protein sequence ID" value="CAF1312497.1"/>
    <property type="molecule type" value="Genomic_DNA"/>
</dbReference>
<evidence type="ECO:0000313" key="10">
    <source>
        <dbReference type="EMBL" id="CAF1580954.1"/>
    </source>
</evidence>
<evidence type="ECO:0000256" key="1">
    <source>
        <dbReference type="ARBA" id="ARBA00004167"/>
    </source>
</evidence>
<feature type="compositionally biased region" description="Basic and acidic residues" evidence="6">
    <location>
        <begin position="248"/>
        <end position="262"/>
    </location>
</feature>
<dbReference type="InterPro" id="IPR035892">
    <property type="entry name" value="C2_domain_sf"/>
</dbReference>
<dbReference type="AlphaFoldDB" id="A0A815ENT8"/>
<evidence type="ECO:0000256" key="3">
    <source>
        <dbReference type="ARBA" id="ARBA00022737"/>
    </source>
</evidence>
<dbReference type="PANTHER" id="PTHR12546">
    <property type="entry name" value="FER-1-LIKE"/>
    <property type="match status" value="1"/>
</dbReference>
<keyword evidence="2" id="KW-0812">Transmembrane</keyword>
<accession>A0A815ENT8</accession>
<dbReference type="GO" id="GO:0061025">
    <property type="term" value="P:membrane fusion"/>
    <property type="evidence" value="ECO:0007669"/>
    <property type="project" value="TreeGrafter"/>
</dbReference>
<dbReference type="Proteomes" id="UP000663870">
    <property type="component" value="Unassembled WGS sequence"/>
</dbReference>